<evidence type="ECO:0000256" key="1">
    <source>
        <dbReference type="SAM" id="Coils"/>
    </source>
</evidence>
<comment type="caution">
    <text evidence="3">The sequence shown here is derived from an EMBL/GenBank/DDBJ whole genome shotgun (WGS) entry which is preliminary data.</text>
</comment>
<keyword evidence="4" id="KW-1185">Reference proteome</keyword>
<evidence type="ECO:0000313" key="3">
    <source>
        <dbReference type="EMBL" id="GAA3888068.1"/>
    </source>
</evidence>
<gene>
    <name evidence="3" type="ORF">GCM10022381_32480</name>
</gene>
<feature type="region of interest" description="Disordered" evidence="2">
    <location>
        <begin position="1"/>
        <end position="40"/>
    </location>
</feature>
<dbReference type="NCBIfam" id="TIGR02680">
    <property type="entry name" value="TIGR02680 family protein"/>
    <property type="match status" value="1"/>
</dbReference>
<dbReference type="EMBL" id="BAABCN010000012">
    <property type="protein sequence ID" value="GAA3888068.1"/>
    <property type="molecule type" value="Genomic_DNA"/>
</dbReference>
<name>A0ABP7KU17_9MICO</name>
<dbReference type="Proteomes" id="UP001501803">
    <property type="component" value="Unassembled WGS sequence"/>
</dbReference>
<organism evidence="3 4">
    <name type="scientific">Leifsonia kafniensis</name>
    <dbReference type="NCBI Taxonomy" id="475957"/>
    <lineage>
        <taxon>Bacteria</taxon>
        <taxon>Bacillati</taxon>
        <taxon>Actinomycetota</taxon>
        <taxon>Actinomycetes</taxon>
        <taxon>Micrococcales</taxon>
        <taxon>Microbacteriaceae</taxon>
        <taxon>Leifsonia</taxon>
    </lineage>
</organism>
<feature type="compositionally biased region" description="Low complexity" evidence="2">
    <location>
        <begin position="463"/>
        <end position="485"/>
    </location>
</feature>
<sequence length="1425" mass="154683">MTLEDFSPSELPSPNDYGVGLAAEGVAEPESNSQLSQPTKERWQPMRLGLVDLFYYENEVFPFEDGRLLLRGNNGAGKSKVLALTLPFLLDGDLSARRVEPDGDAGKRMDWNLLLGGEHPNSERLGYTWLEFARLDDAGVAHFLTIGAGLKAAKGRGMTKNWFFITTQRVGGDLQLVDANRTALGRERLIEALSGHGRVYDNKTSYRIALDEHLFGLGERRYTALVDLLLQIRAPQLSKKPSERLLSDALTESLSPVGESVIRSVAEGLRSLDEERDELKQLTDAHKSVLSFLGHYRAYAQVLLKRQAEGPRSQQAEFDRLGREAIALSAQIEQSREQRTAADAELASLGMHQVEREAELSALQDSQYIEAERELAKAETAATDAGGRLVGATTRERGARVAAERAETELAAELDEVSSARLTVSRLLANAALKATEAGVAHEHGQLASGPRSAATSTDGVDTSEATDATDATSAALESSASPEAGSRGRLERDRASTRARIADARAALNRVQHLIDAVVNAASKVAEAERREAAAETKLAESVVVRVEADDAVETAIETYTSDVEIAVATLTELAVSDDEFAAFTEWVRAREGENPATLALRRTASAIMQALHGEKATIEQRQVDGQAGADLLIAEIASLTRGDFVEPKQSHTRLPSEGIPFWRAVGFNEEVSTLDRAGIEAALEGSGLLTAVLLPDGVARDAFSGEVLLRGDTSTAASASSSASAPAARTLAQVLHVELPESSGLSAVAVQGVLESIVLSDAAENSAAVWVSATGEFRLGAASGAWTTDAARFIGHTAREAQRIRRLAEAERELDAVHANLADLQSSVAELRRRLLTVQTEQNAVPLPTALEKAERRADIAAAAVDTTTAERDDARAGVRTVSVARDERAAELAVDAELLGLPTDAALLAVRRLALDDYDRCTLAFWNAVEHAITAERVFSAAQTRTADARIMLTDARTVRARADDDAREKTRYFEVLRDSVGDDIVTYRRQLAEVESALDTIAHDHKATGERRHAADLRCAVLDEKVSGIRTLQEGVASNRAHVVERLRATTALGLARVALPDLEHPSPAEEWPVTRGVQFARAIEQALAELDATDTRFDRLARQVQDEFTVLQRALNRHGHNAGAYSHDDGYEVTVLFQGRDVELVDLGDNLNSQLVDRNALLNARERQIIEDHLVTEVGAQLSELIGDADRQNAELNVELRDRPMSTGMTLRVLWKPRPDGPVGLAEARRVLGSTADAWSEADRTALGEFLQARIAEVRDADESINWYDHLGDALDYRRWHQFTVERRQAGVWKPATGPASGGERVLAASIPLFAAAASHYRTAGNVHAPRMVMLDEAFAGVDDTARASCLGLLTEFDLDVVMTSEREWGCYAEVPGLSIAQLSRFDDTPAVHVQLWKWDGTQRTAVQDVPVDDDSGALW</sequence>
<dbReference type="Pfam" id="PF13558">
    <property type="entry name" value="SbcC_Walker_B"/>
    <property type="match status" value="1"/>
</dbReference>
<feature type="coiled-coil region" evidence="1">
    <location>
        <begin position="512"/>
        <end position="539"/>
    </location>
</feature>
<dbReference type="RefSeq" id="WP_345068607.1">
    <property type="nucleotide sequence ID" value="NZ_BAABCN010000012.1"/>
</dbReference>
<evidence type="ECO:0000256" key="2">
    <source>
        <dbReference type="SAM" id="MobiDB-lite"/>
    </source>
</evidence>
<keyword evidence="1" id="KW-0175">Coiled coil</keyword>
<dbReference type="InterPro" id="IPR027417">
    <property type="entry name" value="P-loop_NTPase"/>
</dbReference>
<evidence type="ECO:0000313" key="4">
    <source>
        <dbReference type="Proteomes" id="UP001501803"/>
    </source>
</evidence>
<dbReference type="SUPFAM" id="SSF52540">
    <property type="entry name" value="P-loop containing nucleoside triphosphate hydrolases"/>
    <property type="match status" value="1"/>
</dbReference>
<feature type="coiled-coil region" evidence="1">
    <location>
        <begin position="809"/>
        <end position="873"/>
    </location>
</feature>
<feature type="compositionally biased region" description="Basic and acidic residues" evidence="2">
    <location>
        <begin position="487"/>
        <end position="497"/>
    </location>
</feature>
<proteinExistence type="predicted"/>
<reference evidence="4" key="1">
    <citation type="journal article" date="2019" name="Int. J. Syst. Evol. Microbiol.">
        <title>The Global Catalogue of Microorganisms (GCM) 10K type strain sequencing project: providing services to taxonomists for standard genome sequencing and annotation.</title>
        <authorList>
            <consortium name="The Broad Institute Genomics Platform"/>
            <consortium name="The Broad Institute Genome Sequencing Center for Infectious Disease"/>
            <person name="Wu L."/>
            <person name="Ma J."/>
        </authorList>
    </citation>
    <scope>NUCLEOTIDE SEQUENCE [LARGE SCALE GENOMIC DNA]</scope>
    <source>
        <strain evidence="4">JCM 17021</strain>
    </source>
</reference>
<accession>A0ABP7KU17</accession>
<feature type="region of interest" description="Disordered" evidence="2">
    <location>
        <begin position="442"/>
        <end position="497"/>
    </location>
</feature>
<protein>
    <submittedName>
        <fullName evidence="3">TIGR02680 family protein</fullName>
    </submittedName>
</protein>
<dbReference type="InterPro" id="IPR013496">
    <property type="entry name" value="CHP02680"/>
</dbReference>